<organism evidence="1">
    <name type="scientific">Cucumis melo</name>
    <name type="common">Muskmelon</name>
    <dbReference type="NCBI Taxonomy" id="3656"/>
    <lineage>
        <taxon>Eukaryota</taxon>
        <taxon>Viridiplantae</taxon>
        <taxon>Streptophyta</taxon>
        <taxon>Embryophyta</taxon>
        <taxon>Tracheophyta</taxon>
        <taxon>Spermatophyta</taxon>
        <taxon>Magnoliopsida</taxon>
        <taxon>eudicotyledons</taxon>
        <taxon>Gunneridae</taxon>
        <taxon>Pentapetalae</taxon>
        <taxon>rosids</taxon>
        <taxon>fabids</taxon>
        <taxon>Cucurbitales</taxon>
        <taxon>Cucurbitaceae</taxon>
        <taxon>Benincaseae</taxon>
        <taxon>Cucumis</taxon>
    </lineage>
</organism>
<name>A0A9I9EHX5_CUCME</name>
<protein>
    <submittedName>
        <fullName evidence="1">Uncharacterized protein</fullName>
    </submittedName>
</protein>
<reference evidence="1" key="1">
    <citation type="submission" date="2023-03" db="UniProtKB">
        <authorList>
            <consortium name="EnsemblPlants"/>
        </authorList>
    </citation>
    <scope>IDENTIFICATION</scope>
</reference>
<dbReference type="Gramene" id="MELO3C033665.2.1">
    <property type="protein sequence ID" value="MELO3C033665.2.1"/>
    <property type="gene ID" value="MELO3C033665.2"/>
</dbReference>
<sequence>ACSTSSLPSAWCSSSLASRRHLFCLRVVSSLLMVARVHRRSLLVVARSVRGRSQAVVARSVPSAHVRCRSQAAAASSVCAGSSAAAVQKPPLPSAQVKLLHTSDVQKPPRVLQACFVSQKLGNFSKASNQFKELAKIHWSSEAMFAAID</sequence>
<accession>A0A9I9EHX5</accession>
<proteinExistence type="predicted"/>
<evidence type="ECO:0000313" key="1">
    <source>
        <dbReference type="EnsemblPlants" id="MELO3C033665.2.1"/>
    </source>
</evidence>
<dbReference type="AlphaFoldDB" id="A0A9I9EHX5"/>
<dbReference type="EnsemblPlants" id="MELO3C033665.2.1">
    <property type="protein sequence ID" value="MELO3C033665.2.1"/>
    <property type="gene ID" value="MELO3C033665.2"/>
</dbReference>